<reference evidence="2 3" key="1">
    <citation type="submission" date="2024-04" db="EMBL/GenBank/DDBJ databases">
        <authorList>
            <person name="Fracassetti M."/>
        </authorList>
    </citation>
    <scope>NUCLEOTIDE SEQUENCE [LARGE SCALE GENOMIC DNA]</scope>
</reference>
<name>A0AAV2CWA6_9ROSI</name>
<accession>A0AAV2CWA6</accession>
<dbReference type="Proteomes" id="UP001497516">
    <property type="component" value="Chromosome 10"/>
</dbReference>
<sequence length="151" mass="17331">METTTPINSSFLQASDELLRNSERLRMIVEQACAQLAHNLFLPFEKEDKVEETIHKYGGEQEELIPKSSQDDVEQSSSLVVDHVLPSSASRFEELCTKEEMQEDHMEEMAWELALHCVLGEEWEKAKRKVVYEEVNIEEEGDIGCSQGEEI</sequence>
<protein>
    <submittedName>
        <fullName evidence="2">Uncharacterized protein</fullName>
    </submittedName>
</protein>
<dbReference type="AlphaFoldDB" id="A0AAV2CWA6"/>
<feature type="region of interest" description="Disordered" evidence="1">
    <location>
        <begin position="59"/>
        <end position="79"/>
    </location>
</feature>
<evidence type="ECO:0000256" key="1">
    <source>
        <dbReference type="SAM" id="MobiDB-lite"/>
    </source>
</evidence>
<evidence type="ECO:0000313" key="3">
    <source>
        <dbReference type="Proteomes" id="UP001497516"/>
    </source>
</evidence>
<dbReference type="EMBL" id="OZ034814">
    <property type="protein sequence ID" value="CAL1360431.1"/>
    <property type="molecule type" value="Genomic_DNA"/>
</dbReference>
<keyword evidence="3" id="KW-1185">Reference proteome</keyword>
<gene>
    <name evidence="2" type="ORF">LTRI10_LOCUS7868</name>
</gene>
<proteinExistence type="predicted"/>
<evidence type="ECO:0000313" key="2">
    <source>
        <dbReference type="EMBL" id="CAL1360431.1"/>
    </source>
</evidence>
<organism evidence="2 3">
    <name type="scientific">Linum trigynum</name>
    <dbReference type="NCBI Taxonomy" id="586398"/>
    <lineage>
        <taxon>Eukaryota</taxon>
        <taxon>Viridiplantae</taxon>
        <taxon>Streptophyta</taxon>
        <taxon>Embryophyta</taxon>
        <taxon>Tracheophyta</taxon>
        <taxon>Spermatophyta</taxon>
        <taxon>Magnoliopsida</taxon>
        <taxon>eudicotyledons</taxon>
        <taxon>Gunneridae</taxon>
        <taxon>Pentapetalae</taxon>
        <taxon>rosids</taxon>
        <taxon>fabids</taxon>
        <taxon>Malpighiales</taxon>
        <taxon>Linaceae</taxon>
        <taxon>Linum</taxon>
    </lineage>
</organism>